<evidence type="ECO:0000313" key="4">
    <source>
        <dbReference type="EMBL" id="NYG38015.1"/>
    </source>
</evidence>
<gene>
    <name evidence="4" type="ORF">BJY28_002484</name>
</gene>
<dbReference type="Proteomes" id="UP000592181">
    <property type="component" value="Unassembled WGS sequence"/>
</dbReference>
<dbReference type="GO" id="GO:0003700">
    <property type="term" value="F:DNA-binding transcription factor activity"/>
    <property type="evidence" value="ECO:0007669"/>
    <property type="project" value="TreeGrafter"/>
</dbReference>
<dbReference type="InterPro" id="IPR045823">
    <property type="entry name" value="TetR_C_32"/>
</dbReference>
<dbReference type="Pfam" id="PF00440">
    <property type="entry name" value="TetR_N"/>
    <property type="match status" value="1"/>
</dbReference>
<protein>
    <submittedName>
        <fullName evidence="4">AcrR family transcriptional regulator</fullName>
    </submittedName>
</protein>
<dbReference type="Gene3D" id="1.10.357.10">
    <property type="entry name" value="Tetracycline Repressor, domain 2"/>
    <property type="match status" value="1"/>
</dbReference>
<reference evidence="4 5" key="1">
    <citation type="submission" date="2020-07" db="EMBL/GenBank/DDBJ databases">
        <title>Sequencing the genomes of 1000 actinobacteria strains.</title>
        <authorList>
            <person name="Klenk H.-P."/>
        </authorList>
    </citation>
    <scope>NUCLEOTIDE SEQUENCE [LARGE SCALE GENOMIC DNA]</scope>
    <source>
        <strain evidence="4 5">DSM 24723</strain>
    </source>
</reference>
<dbReference type="InterPro" id="IPR050109">
    <property type="entry name" value="HTH-type_TetR-like_transc_reg"/>
</dbReference>
<dbReference type="InterPro" id="IPR009057">
    <property type="entry name" value="Homeodomain-like_sf"/>
</dbReference>
<proteinExistence type="predicted"/>
<evidence type="ECO:0000256" key="1">
    <source>
        <dbReference type="ARBA" id="ARBA00023125"/>
    </source>
</evidence>
<dbReference type="EMBL" id="JACBZX010000001">
    <property type="protein sequence ID" value="NYG38015.1"/>
    <property type="molecule type" value="Genomic_DNA"/>
</dbReference>
<keyword evidence="5" id="KW-1185">Reference proteome</keyword>
<dbReference type="SUPFAM" id="SSF48498">
    <property type="entry name" value="Tetracyclin repressor-like, C-terminal domain"/>
    <property type="match status" value="1"/>
</dbReference>
<dbReference type="GO" id="GO:0000976">
    <property type="term" value="F:transcription cis-regulatory region binding"/>
    <property type="evidence" value="ECO:0007669"/>
    <property type="project" value="TreeGrafter"/>
</dbReference>
<dbReference type="PANTHER" id="PTHR30055">
    <property type="entry name" value="HTH-TYPE TRANSCRIPTIONAL REGULATOR RUTR"/>
    <property type="match status" value="1"/>
</dbReference>
<sequence length="231" mass="24548">MSTTTDGRSARWEEHRQERRKELVESAMRTIRSQGAGVGMDDIAAGAGTSKTVFYRHFTDRHGLYLAVAQRVDELILREVGEVLGQTLTAATETDLAAVDGEPQRVIAAAIGGYLALVEQDPELYRFIVAAPIVGTERSGGAAEVAADATGRIAAQMGELIAEALVARGHDPAPAKVWGTALVGMVRAGADAWLAGTLGDLARDQLTEQLSDLAWRGVSPAWSRRRGTSPG</sequence>
<organism evidence="4 5">
    <name type="scientific">Janibacter alkaliphilus</name>
    <dbReference type="NCBI Taxonomy" id="1069963"/>
    <lineage>
        <taxon>Bacteria</taxon>
        <taxon>Bacillati</taxon>
        <taxon>Actinomycetota</taxon>
        <taxon>Actinomycetes</taxon>
        <taxon>Micrococcales</taxon>
        <taxon>Intrasporangiaceae</taxon>
        <taxon>Janibacter</taxon>
    </lineage>
</organism>
<comment type="caution">
    <text evidence="4">The sequence shown here is derived from an EMBL/GenBank/DDBJ whole genome shotgun (WGS) entry which is preliminary data.</text>
</comment>
<feature type="domain" description="HTH tetR-type" evidence="3">
    <location>
        <begin position="17"/>
        <end position="76"/>
    </location>
</feature>
<evidence type="ECO:0000256" key="2">
    <source>
        <dbReference type="PROSITE-ProRule" id="PRU00335"/>
    </source>
</evidence>
<accession>A0A852XHJ7</accession>
<dbReference type="PANTHER" id="PTHR30055:SF226">
    <property type="entry name" value="HTH-TYPE TRANSCRIPTIONAL REGULATOR PKSA"/>
    <property type="match status" value="1"/>
</dbReference>
<feature type="DNA-binding region" description="H-T-H motif" evidence="2">
    <location>
        <begin position="39"/>
        <end position="58"/>
    </location>
</feature>
<dbReference type="AlphaFoldDB" id="A0A852XHJ7"/>
<dbReference type="PROSITE" id="PS50977">
    <property type="entry name" value="HTH_TETR_2"/>
    <property type="match status" value="1"/>
</dbReference>
<dbReference type="Pfam" id="PF19344">
    <property type="entry name" value="TetR_C_32"/>
    <property type="match status" value="1"/>
</dbReference>
<dbReference type="RefSeq" id="WP_343037099.1">
    <property type="nucleotide sequence ID" value="NZ_JACBZX010000001.1"/>
</dbReference>
<evidence type="ECO:0000259" key="3">
    <source>
        <dbReference type="PROSITE" id="PS50977"/>
    </source>
</evidence>
<keyword evidence="1 2" id="KW-0238">DNA-binding</keyword>
<dbReference type="SUPFAM" id="SSF46689">
    <property type="entry name" value="Homeodomain-like"/>
    <property type="match status" value="1"/>
</dbReference>
<dbReference type="InterPro" id="IPR001647">
    <property type="entry name" value="HTH_TetR"/>
</dbReference>
<dbReference type="InterPro" id="IPR036271">
    <property type="entry name" value="Tet_transcr_reg_TetR-rel_C_sf"/>
</dbReference>
<evidence type="ECO:0000313" key="5">
    <source>
        <dbReference type="Proteomes" id="UP000592181"/>
    </source>
</evidence>
<name>A0A852XHJ7_9MICO</name>